<keyword evidence="1" id="KW-1133">Transmembrane helix</keyword>
<protein>
    <submittedName>
        <fullName evidence="2">Uncharacterized protein</fullName>
    </submittedName>
</protein>
<organism evidence="2">
    <name type="scientific">Siphoviridae sp. ct2wG4</name>
    <dbReference type="NCBI Taxonomy" id="2826278"/>
    <lineage>
        <taxon>Viruses</taxon>
        <taxon>Duplodnaviria</taxon>
        <taxon>Heunggongvirae</taxon>
        <taxon>Uroviricota</taxon>
        <taxon>Caudoviricetes</taxon>
    </lineage>
</organism>
<keyword evidence="1" id="KW-0812">Transmembrane</keyword>
<sequence>MFISGIIIVIFYVLVFYFILCDNFTMQIYHIKQI</sequence>
<name>A0A8S5QWA3_9CAUD</name>
<evidence type="ECO:0000313" key="2">
    <source>
        <dbReference type="EMBL" id="DAE23494.1"/>
    </source>
</evidence>
<keyword evidence="1" id="KW-0472">Membrane</keyword>
<dbReference type="EMBL" id="BK015754">
    <property type="protein sequence ID" value="DAE23494.1"/>
    <property type="molecule type" value="Genomic_DNA"/>
</dbReference>
<reference evidence="2" key="1">
    <citation type="journal article" date="2021" name="Proc. Natl. Acad. Sci. U.S.A.">
        <title>A Catalog of Tens of Thousands of Viruses from Human Metagenomes Reveals Hidden Associations with Chronic Diseases.</title>
        <authorList>
            <person name="Tisza M.J."/>
            <person name="Buck C.B."/>
        </authorList>
    </citation>
    <scope>NUCLEOTIDE SEQUENCE</scope>
    <source>
        <strain evidence="2">Ct2wG4</strain>
    </source>
</reference>
<accession>A0A8S5QWA3</accession>
<feature type="transmembrane region" description="Helical" evidence="1">
    <location>
        <begin position="6"/>
        <end position="25"/>
    </location>
</feature>
<proteinExistence type="predicted"/>
<evidence type="ECO:0000256" key="1">
    <source>
        <dbReference type="SAM" id="Phobius"/>
    </source>
</evidence>